<dbReference type="InterPro" id="IPR028082">
    <property type="entry name" value="Peripla_BP_I"/>
</dbReference>
<organism evidence="5 6">
    <name type="scientific">Sphingobacterium gobiense</name>
    <dbReference type="NCBI Taxonomy" id="1382456"/>
    <lineage>
        <taxon>Bacteria</taxon>
        <taxon>Pseudomonadati</taxon>
        <taxon>Bacteroidota</taxon>
        <taxon>Sphingobacteriia</taxon>
        <taxon>Sphingobacteriales</taxon>
        <taxon>Sphingobacteriaceae</taxon>
        <taxon>Sphingobacterium</taxon>
    </lineage>
</organism>
<dbReference type="EMBL" id="PVBS01000002">
    <property type="protein sequence ID" value="PRD54326.1"/>
    <property type="molecule type" value="Genomic_DNA"/>
</dbReference>
<proteinExistence type="predicted"/>
<evidence type="ECO:0000256" key="3">
    <source>
        <dbReference type="ARBA" id="ARBA00023163"/>
    </source>
</evidence>
<keyword evidence="6" id="KW-1185">Reference proteome</keyword>
<dbReference type="SUPFAM" id="SSF47413">
    <property type="entry name" value="lambda repressor-like DNA-binding domains"/>
    <property type="match status" value="1"/>
</dbReference>
<dbReference type="InterPro" id="IPR001761">
    <property type="entry name" value="Peripla_BP/Lac1_sug-bd_dom"/>
</dbReference>
<dbReference type="InterPro" id="IPR010982">
    <property type="entry name" value="Lambda_DNA-bd_dom_sf"/>
</dbReference>
<evidence type="ECO:0000256" key="2">
    <source>
        <dbReference type="ARBA" id="ARBA00023125"/>
    </source>
</evidence>
<comment type="caution">
    <text evidence="5">The sequence shown here is derived from an EMBL/GenBank/DDBJ whole genome shotgun (WGS) entry which is preliminary data.</text>
</comment>
<reference evidence="5 6" key="1">
    <citation type="submission" date="2018-02" db="EMBL/GenBank/DDBJ databases">
        <title>The draft genome of Sphingobacterium gobiense H7.</title>
        <authorList>
            <person name="Li L."/>
            <person name="Liu L."/>
            <person name="Zhang X."/>
            <person name="Wang T."/>
            <person name="Liang L."/>
        </authorList>
    </citation>
    <scope>NUCLEOTIDE SEQUENCE [LARGE SCALE GENOMIC DNA]</scope>
    <source>
        <strain evidence="5 6">ACCC 05757</strain>
    </source>
</reference>
<keyword evidence="3" id="KW-0804">Transcription</keyword>
<feature type="domain" description="HTH lacI-type" evidence="4">
    <location>
        <begin position="43"/>
        <end position="100"/>
    </location>
</feature>
<evidence type="ECO:0000313" key="5">
    <source>
        <dbReference type="EMBL" id="PRD54326.1"/>
    </source>
</evidence>
<dbReference type="OrthoDB" id="9803256at2"/>
<dbReference type="Proteomes" id="UP000238642">
    <property type="component" value="Unassembled WGS sequence"/>
</dbReference>
<dbReference type="GO" id="GO:0003700">
    <property type="term" value="F:DNA-binding transcription factor activity"/>
    <property type="evidence" value="ECO:0007669"/>
    <property type="project" value="TreeGrafter"/>
</dbReference>
<dbReference type="Pfam" id="PF00356">
    <property type="entry name" value="LacI"/>
    <property type="match status" value="1"/>
</dbReference>
<dbReference type="CDD" id="cd01392">
    <property type="entry name" value="HTH_LacI"/>
    <property type="match status" value="1"/>
</dbReference>
<gene>
    <name evidence="5" type="ORF">C5749_12730</name>
</gene>
<dbReference type="Gene3D" id="1.10.260.40">
    <property type="entry name" value="lambda repressor-like DNA-binding domains"/>
    <property type="match status" value="1"/>
</dbReference>
<keyword evidence="2" id="KW-0238">DNA-binding</keyword>
<dbReference type="Pfam" id="PF00532">
    <property type="entry name" value="Peripla_BP_1"/>
    <property type="match status" value="1"/>
</dbReference>
<dbReference type="Gene3D" id="3.40.50.2300">
    <property type="match status" value="2"/>
</dbReference>
<dbReference type="InterPro" id="IPR000843">
    <property type="entry name" value="HTH_LacI"/>
</dbReference>
<accession>A0A2S9JMJ7</accession>
<dbReference type="SMART" id="SM00354">
    <property type="entry name" value="HTH_LACI"/>
    <property type="match status" value="1"/>
</dbReference>
<evidence type="ECO:0000313" key="6">
    <source>
        <dbReference type="Proteomes" id="UP000238642"/>
    </source>
</evidence>
<dbReference type="GO" id="GO:0000976">
    <property type="term" value="F:transcription cis-regulatory region binding"/>
    <property type="evidence" value="ECO:0007669"/>
    <property type="project" value="TreeGrafter"/>
</dbReference>
<protein>
    <submittedName>
        <fullName evidence="5">LacI family transcriptional regulator</fullName>
    </submittedName>
</protein>
<dbReference type="PANTHER" id="PTHR30146:SF109">
    <property type="entry name" value="HTH-TYPE TRANSCRIPTIONAL REGULATOR GALS"/>
    <property type="match status" value="1"/>
</dbReference>
<dbReference type="PROSITE" id="PS50932">
    <property type="entry name" value="HTH_LACI_2"/>
    <property type="match status" value="1"/>
</dbReference>
<dbReference type="AlphaFoldDB" id="A0A2S9JMJ7"/>
<evidence type="ECO:0000256" key="1">
    <source>
        <dbReference type="ARBA" id="ARBA00023015"/>
    </source>
</evidence>
<keyword evidence="1" id="KW-0805">Transcription regulation</keyword>
<dbReference type="PANTHER" id="PTHR30146">
    <property type="entry name" value="LACI-RELATED TRANSCRIPTIONAL REPRESSOR"/>
    <property type="match status" value="1"/>
</dbReference>
<sequence length="364" mass="41108">MWISLLNLLIITFFLYYTLSISVPCSIKKFSRLESIMAGEKRISISDVAKAVGVSITTVSFILNGKAKERRISDAVNKRVLDYVKKVGYKPSRSIRRAAGKAEVLALLFENIADPFFSEVGRHIETLAAELGYQILYCDTTSDVNKASRYIQLCIEKEIDGLIMVPPENFEKTTEKTKQRIPMVMFDRFLPTVETSYVISDNRTGAYNATKYLLEQGNKRIGLVSLYSSHTHIRGRLDGYMDAMDEFRMQSFIRKLSADSPREETAIEIAEFLVDNKLDAVLFAAHCLTIDGLCGIKEKDIAMPRIVTFGDHILFKHYTPAISVVVQDAEQMAKKLLEVLIAEIKGKRKEVSKIVIPCKLEIRG</sequence>
<evidence type="ECO:0000259" key="4">
    <source>
        <dbReference type="PROSITE" id="PS50932"/>
    </source>
</evidence>
<name>A0A2S9JMJ7_9SPHI</name>
<dbReference type="PROSITE" id="PS00356">
    <property type="entry name" value="HTH_LACI_1"/>
    <property type="match status" value="1"/>
</dbReference>
<dbReference type="SUPFAM" id="SSF53822">
    <property type="entry name" value="Periplasmic binding protein-like I"/>
    <property type="match status" value="1"/>
</dbReference>